<dbReference type="eggNOG" id="COG3291">
    <property type="taxonomic scope" value="Bacteria"/>
</dbReference>
<name>H6L0I0_SAPGL</name>
<evidence type="ECO:0000256" key="1">
    <source>
        <dbReference type="SAM" id="SignalP"/>
    </source>
</evidence>
<keyword evidence="1" id="KW-0732">Signal</keyword>
<feature type="chain" id="PRO_5003603784" description="PA14 domain-containing protein" evidence="1">
    <location>
        <begin position="34"/>
        <end position="2397"/>
    </location>
</feature>
<sequence>MNYISRAKFSKRAASFFILLMINQMFFPAVALALTSGPTQPELQSFEPVGTTEMVDLFSGDFTYNIPLFDLPGPNGGYPVNLFYNSVTSPEAEASMVGLGWNLGIGAINRQMRGLPDDFNGDLIEREVDQKDNVNRVYRVSGGIEMPGVDKSKNFSKGFNLGFSYTINSLKGQGISFDPGVSLGYKITDKFSFGAGFGMNMSSFDGGSGQANLSVSYNRGGVEGDRRRSARGSASLQHAYGGLSGHRMSLGLNGGYNKYRKKSTDQKESLVTTTGVSIGLMPGSETTYTPLADRQFKGSNFSANFDVGGSASFAYWKGGLHYSQSIRKLARKNFKAKAYGVEYLGEARDDNQALTDHNTEGQTAIQSWTTNLPIPSITSDVLSVTGQGVGGAYQPYRNDIAVVTSRDNKVHVYGGSAGVELGLGAPLRIGLDLDYNHQKEHVYNHQPEYGNNIGAQRKTASDPFFEPYYYKGFGEMSTERLISDAYLMGDDLVSPLKARTNESRLRSITTGATLADVKGRGKRKARSKSIQPYKNRELATGLLPEFNIQHYSKQESAVIDEYSVKENLSRPLTKENHTGAYTVLSEEGLRWNYGLAVQNVEQKEYAFSVAPEIDPCKKVIDIDQRDESIHYKVNHTEEYLDITTTPSYAHSYMLTSILGTNYIDMDPTDGEPNDEDQGYWVRFEYAKTSDAYIWRSPFLGATYSQGKATAKIDDKGSFTAGKREQYYVARIETKTHRAEFAYSQREDAYGAGDYIQDQNSNIKYGDSSYKLDSIRIFSKQELATKGSTAIPMKVVHFEYSYELCPGTENNVNGGGKLTLKKVYFTYENSNRGALNPYQFEYPDQGVSYANYYALGVDRWGTNRGELENACTDSYISYTQQTNSLVAPLTKQEMADRASVWHLKKIKLPSGSTIELELERDEYGYEQDHVAGQMFNIVAFGDPLNPYDEEKLIENTTDISHPDSSALAKLYTSKLSSLNTSGKKEALSIYFKLEEPISNDAAAGAKFERYFTDLYEDDKGKQLYLRYAANVFGQYLASDGYHENIVAYLYIKSYELVPSVSGGDYLYGRIILKDYGDFSSKVNKYHPLAINIWQYIKFNLLDQFLGEPPLTGTGPAGGDGNAWNRMMKNAILSIKSFYKVCGERQLGKKGNLKRSFIRLNTPDRRIFGDGLRVKRVLLKDHWTKENTPVYGMVYDYDTQDENGEVISSGVAAATPVVGRESSGLRYAKHYMKAKKRNQNELYFFEYPYNENFLPGASIGYSKVTVRSLATEASLAQRKGEPFSQAYQDAGIDPNLKGFASSGQSIHEFYTAKDFPYILKAGKIDRKYRANLIPIPLLGFNKYAHYRGSQAYSVELNNMHGRLKKVSQYAQSKDGEMLDSPISWVEYNYKHRVESYAEGIRLRERKVLTSLVPVLLSDTGGADYGQNVKVEYQEMGVDREVTVGAEKNSSRAVSIGAGLNTLWSLPLFIVPVVAGHGHITNESMQTQVTNKVIRRAAIMDKVVAYNGQSRVETENLLYDQYTGQALLTRVNNNYDDAIYSYNLPAHFFYKGVGPAYKNWGAEFLAAVGNQRLAGTDNRYVLDLGPQLPTTWNDLMEGLIAGDEYLAYNQTNPSSPAVKFTLLSKYEENSNCYLEMHSDDPVALGSTYQLKVIRSGARNQLTASVGSITALSDPTKNRAVVSCDGPLELDSITYSCDTETEAIAAELADFLNATLDVDNLGSAATTSSYLGNSPTEAYANRINTGGSAVLSSKWTQLASLINFEDCSYSGCTVEPVDPANPNDVSVNYLEEDGETVNPYTTYSTPDCFEGLVEYNPAKIKWEPEGTHLLNPIYYYLEGSQGDVPKIGAELQHFVDVRLQSYSNNAIQGTTYPKIDSYAIRGCNRFSGIDVLEIAIEVKMRAATDPVTFILATDRIFCHEFQWPAEEQLSLPLYAYRTINDVLNISAAELSEDWLQMHATASDNPYATGERGIYRMLNSYTYVDERRQTTPTVNLRKDGAMDSVVLFEWNRPVLMQDCEAFDKWKKTNTITKYNGDNAETENRNIIGLYSSALYGYNGSLPIAVAANAKQEEIAFEGFEEYATTTDLNNLPHIETGQLNFGNQTDTAYAIYHRLDVAQPFYWTDGQLYLDEPYQSSWSNYYQGQNMRLHLRDEAGKAQSDRIIIDSLSASPNGKIIIHYDPNELDIPSAYRLTGAVSIERKLPSQEVSNTMASLSDETAHTGNLSIKLQANGTFNFDNSMMELEADKAYVFSCWVKLDNADRPTYQPFVDLLTSSNVQLLSDMSPTGTIIDGWQRMEGQFSIPEAALLSATYEGLLGLQNKHKGKALYIDDLRIFPAEGGLQTYIYDPVNYKVRATLDNNNFFSRYLYNQEGTLIAVQKETERGIKTIQETGSHMKTTDVE</sequence>
<dbReference type="HOGENOM" id="CLU_001021_0_0_10"/>
<dbReference type="Proteomes" id="UP000007519">
    <property type="component" value="Chromosome"/>
</dbReference>
<dbReference type="OrthoDB" id="9814627at2"/>
<accession>H6L0I0</accession>
<dbReference type="EMBL" id="CP002831">
    <property type="protein sequence ID" value="AFC23410.1"/>
    <property type="molecule type" value="Genomic_DNA"/>
</dbReference>
<dbReference type="eggNOG" id="COG3188">
    <property type="taxonomic scope" value="Bacteria"/>
</dbReference>
<evidence type="ECO:0000313" key="2">
    <source>
        <dbReference type="EMBL" id="AFC23410.1"/>
    </source>
</evidence>
<evidence type="ECO:0000313" key="3">
    <source>
        <dbReference type="Proteomes" id="UP000007519"/>
    </source>
</evidence>
<organism evidence="2 3">
    <name type="scientific">Saprospira grandis (strain Lewin)</name>
    <dbReference type="NCBI Taxonomy" id="984262"/>
    <lineage>
        <taxon>Bacteria</taxon>
        <taxon>Pseudomonadati</taxon>
        <taxon>Bacteroidota</taxon>
        <taxon>Saprospiria</taxon>
        <taxon>Saprospirales</taxon>
        <taxon>Saprospiraceae</taxon>
        <taxon>Saprospira</taxon>
    </lineage>
</organism>
<dbReference type="RefSeq" id="WP_014373653.1">
    <property type="nucleotide sequence ID" value="NC_016940.1"/>
</dbReference>
<keyword evidence="3" id="KW-1185">Reference proteome</keyword>
<proteinExistence type="predicted"/>
<feature type="signal peptide" evidence="1">
    <location>
        <begin position="1"/>
        <end position="33"/>
    </location>
</feature>
<dbReference type="Gene3D" id="2.60.120.260">
    <property type="entry name" value="Galactose-binding domain-like"/>
    <property type="match status" value="1"/>
</dbReference>
<evidence type="ECO:0008006" key="4">
    <source>
        <dbReference type="Google" id="ProtNLM"/>
    </source>
</evidence>
<protein>
    <recommendedName>
        <fullName evidence="4">PA14 domain-containing protein</fullName>
    </recommendedName>
</protein>
<dbReference type="STRING" id="984262.SGRA_0671"/>
<dbReference type="KEGG" id="sgn:SGRA_0671"/>
<reference evidence="2 3" key="1">
    <citation type="journal article" date="2012" name="Stand. Genomic Sci.">
        <title>Complete genome sequencing and analysis of Saprospira grandis str. Lewin, a predatory marine bacterium.</title>
        <authorList>
            <person name="Saw J.H."/>
            <person name="Yuryev A."/>
            <person name="Kanbe M."/>
            <person name="Hou S."/>
            <person name="Young A.G."/>
            <person name="Aizawa S."/>
            <person name="Alam M."/>
        </authorList>
    </citation>
    <scope>NUCLEOTIDE SEQUENCE [LARGE SCALE GENOMIC DNA]</scope>
    <source>
        <strain evidence="2 3">Lewin</strain>
    </source>
</reference>
<gene>
    <name evidence="2" type="ordered locus">SGRA_0671</name>
</gene>